<dbReference type="EnsemblMetazoa" id="tetur23g01620.1">
    <property type="protein sequence ID" value="tetur23g01620.1"/>
    <property type="gene ID" value="tetur23g01620"/>
</dbReference>
<dbReference type="Pfam" id="PF07707">
    <property type="entry name" value="BACK"/>
    <property type="match status" value="1"/>
</dbReference>
<organism evidence="2 3">
    <name type="scientific">Tetranychus urticae</name>
    <name type="common">Two-spotted spider mite</name>
    <dbReference type="NCBI Taxonomy" id="32264"/>
    <lineage>
        <taxon>Eukaryota</taxon>
        <taxon>Metazoa</taxon>
        <taxon>Ecdysozoa</taxon>
        <taxon>Arthropoda</taxon>
        <taxon>Chelicerata</taxon>
        <taxon>Arachnida</taxon>
        <taxon>Acari</taxon>
        <taxon>Acariformes</taxon>
        <taxon>Trombidiformes</taxon>
        <taxon>Prostigmata</taxon>
        <taxon>Eleutherengona</taxon>
        <taxon>Raphignathae</taxon>
        <taxon>Tetranychoidea</taxon>
        <taxon>Tetranychidae</taxon>
        <taxon>Tetranychus</taxon>
    </lineage>
</organism>
<dbReference type="OrthoDB" id="6412905at2759"/>
<dbReference type="SMART" id="SM00225">
    <property type="entry name" value="BTB"/>
    <property type="match status" value="1"/>
</dbReference>
<dbReference type="SMART" id="SM00875">
    <property type="entry name" value="BACK"/>
    <property type="match status" value="1"/>
</dbReference>
<accession>T1KVR8</accession>
<dbReference type="KEGG" id="tut:107367795"/>
<dbReference type="PANTHER" id="PTHR45632">
    <property type="entry name" value="LD33804P"/>
    <property type="match status" value="1"/>
</dbReference>
<dbReference type="Pfam" id="PF00651">
    <property type="entry name" value="BTB"/>
    <property type="match status" value="1"/>
</dbReference>
<dbReference type="eggNOG" id="KOG4441">
    <property type="taxonomic scope" value="Eukaryota"/>
</dbReference>
<name>T1KVR8_TETUR</name>
<evidence type="ECO:0000259" key="1">
    <source>
        <dbReference type="PROSITE" id="PS50097"/>
    </source>
</evidence>
<evidence type="ECO:0000313" key="2">
    <source>
        <dbReference type="EnsemblMetazoa" id="tetur23g01620.1"/>
    </source>
</evidence>
<dbReference type="Proteomes" id="UP000015104">
    <property type="component" value="Unassembled WGS sequence"/>
</dbReference>
<dbReference type="InterPro" id="IPR011333">
    <property type="entry name" value="SKP1/BTB/POZ_sf"/>
</dbReference>
<dbReference type="Gene3D" id="1.25.40.420">
    <property type="match status" value="1"/>
</dbReference>
<dbReference type="PROSITE" id="PS50097">
    <property type="entry name" value="BTB"/>
    <property type="match status" value="1"/>
</dbReference>
<feature type="domain" description="BTB" evidence="1">
    <location>
        <begin position="25"/>
        <end position="91"/>
    </location>
</feature>
<keyword evidence="3" id="KW-1185">Reference proteome</keyword>
<proteinExistence type="predicted"/>
<dbReference type="InterPro" id="IPR000210">
    <property type="entry name" value="BTB/POZ_dom"/>
</dbReference>
<dbReference type="EMBL" id="CAEY01000613">
    <property type="status" value="NOT_ANNOTATED_CDS"/>
    <property type="molecule type" value="Genomic_DNA"/>
</dbReference>
<reference evidence="3" key="1">
    <citation type="submission" date="2011-08" db="EMBL/GenBank/DDBJ databases">
        <authorList>
            <person name="Rombauts S."/>
        </authorList>
    </citation>
    <scope>NUCLEOTIDE SEQUENCE</scope>
    <source>
        <strain evidence="3">London</strain>
    </source>
</reference>
<dbReference type="SUPFAM" id="SSF54695">
    <property type="entry name" value="POZ domain"/>
    <property type="match status" value="1"/>
</dbReference>
<dbReference type="Gene3D" id="3.30.710.10">
    <property type="entry name" value="Potassium Channel Kv1.1, Chain A"/>
    <property type="match status" value="1"/>
</dbReference>
<gene>
    <name evidence="2" type="primary">107367795</name>
</gene>
<dbReference type="CDD" id="cd18186">
    <property type="entry name" value="BTB_POZ_ZBTB_KLHL-like"/>
    <property type="match status" value="1"/>
</dbReference>
<protein>
    <recommendedName>
        <fullName evidence="1">BTB domain-containing protein</fullName>
    </recommendedName>
</protein>
<dbReference type="InterPro" id="IPR011705">
    <property type="entry name" value="BACK"/>
</dbReference>
<evidence type="ECO:0000313" key="3">
    <source>
        <dbReference type="Proteomes" id="UP000015104"/>
    </source>
</evidence>
<dbReference type="HOGENOM" id="CLU_027383_0_0_1"/>
<reference evidence="2" key="2">
    <citation type="submission" date="2015-06" db="UniProtKB">
        <authorList>
            <consortium name="EnsemblMetazoa"/>
        </authorList>
    </citation>
    <scope>IDENTIFICATION</scope>
</reference>
<dbReference type="AlphaFoldDB" id="T1KVR8"/>
<sequence length="553" mass="64511">MVVIKSIKEDSSKILSLAYKDRENGDLVIINKGKRYKVHKTIFHYAIPHFAKMFASGMKEATSKEVILDHPIESFEIIIDWAYCQPIEITDENVRELYHLADYFNIPDLALECLMILLDCFSDQPMLEIDYWRTQVGVIDIGKIIDRYICLNFRKIISTSKFLTYDVDTVDYIVSCNKLDIDKEIEVFDAIMMWIYGNIEKNLVHLPRLLTKLHWYSITHTEFIDKIASNSCIKGNKDCHAIIMSAFGLIHLGSSDSAISQNLKLEPRDFHGSPTRLFFLTDVSESKKKVEWLDDFGGVQEICILDYDPTLVARRLQHAHISEHCFSDYIVQIDWKRRRWNHFKNDELIITKLFEHVITFEKIPEGKVCLKKGPRTIELAPVALIEHIDHDGLEIRSVTQYKSWFYTIAKSFWSKHKIVVEEFHPMENIWKLVSNDISAEYQHYEEHGRNKNKHLAFGDYLILFLDDSCSIYDINSKEWSHQQNPIRGSTSNTVFCVHQSKLLAYDFCQHILREFTIASGELVSLSERKIKDGPKSSEIFSASREFLKYSHET</sequence>